<dbReference type="InParanoid" id="A0A251UYP7"/>
<evidence type="ECO:0000259" key="1">
    <source>
        <dbReference type="Pfam" id="PF25821"/>
    </source>
</evidence>
<proteinExistence type="predicted"/>
<dbReference type="PANTHER" id="PTHR33595:SF7">
    <property type="entry name" value="OS12G0242500 PROTEIN"/>
    <property type="match status" value="1"/>
</dbReference>
<sequence length="265" mass="29636">MGSWDPQKWLRSAPGVRDCVSSHYTSMVDMMMLKFRPIAPKPVALGSGSSDLTKENVRISGRCKRRYVRVKRNECNKKRKPRPSTLTSSEKVSGDGDAAVTLSLMPETPKAMDHSLIKNISSPIWWYSKNNNYQTSRDGHVTPPKRPQTVSFVMVDMVTETTVDGGLEEWTDMDSDTCPRFISDGRDKVVWTNKAYKEMVVGGDEVFVVRKEGGWPAAFTCNVRVTCRTNMGTLSTVTVPCDTWRMESGGHAWRLDVKAALCLGC</sequence>
<evidence type="ECO:0000313" key="4">
    <source>
        <dbReference type="Proteomes" id="UP000215914"/>
    </source>
</evidence>
<evidence type="ECO:0000313" key="2">
    <source>
        <dbReference type="EMBL" id="KAF5808621.1"/>
    </source>
</evidence>
<dbReference type="OrthoDB" id="1898295at2759"/>
<name>A0A251UYP7_HELAN</name>
<dbReference type="PANTHER" id="PTHR33595">
    <property type="entry name" value="VON WILLEBRAND FACTOR A DOMAIN PROTEIN"/>
    <property type="match status" value="1"/>
</dbReference>
<feature type="domain" description="DUF7950" evidence="1">
    <location>
        <begin position="151"/>
        <end position="262"/>
    </location>
</feature>
<dbReference type="Gramene" id="mRNA:HanXRQr2_Chr04g0147631">
    <property type="protein sequence ID" value="mRNA:HanXRQr2_Chr04g0147631"/>
    <property type="gene ID" value="HanXRQr2_Chr04g0147631"/>
</dbReference>
<gene>
    <name evidence="3" type="ORF">HannXRQ_Chr04g0100321</name>
    <name evidence="2" type="ORF">HanXRQr2_Chr04g0147631</name>
</gene>
<accession>A0A251UYP7</accession>
<keyword evidence="4" id="KW-1185">Reference proteome</keyword>
<evidence type="ECO:0000313" key="3">
    <source>
        <dbReference type="EMBL" id="OTG27461.1"/>
    </source>
</evidence>
<dbReference type="InterPro" id="IPR057710">
    <property type="entry name" value="DUF7950"/>
</dbReference>
<dbReference type="EMBL" id="CM007893">
    <property type="protein sequence ID" value="OTG27461.1"/>
    <property type="molecule type" value="Genomic_DNA"/>
</dbReference>
<reference evidence="2" key="3">
    <citation type="submission" date="2020-06" db="EMBL/GenBank/DDBJ databases">
        <title>Helianthus annuus Genome sequencing and assembly Release 2.</title>
        <authorList>
            <person name="Gouzy J."/>
            <person name="Langlade N."/>
            <person name="Munos S."/>
        </authorList>
    </citation>
    <scope>NUCLEOTIDE SEQUENCE</scope>
    <source>
        <tissue evidence="2">Leaves</tissue>
    </source>
</reference>
<dbReference type="EMBL" id="MNCJ02000319">
    <property type="protein sequence ID" value="KAF5808621.1"/>
    <property type="molecule type" value="Genomic_DNA"/>
</dbReference>
<organism evidence="3 4">
    <name type="scientific">Helianthus annuus</name>
    <name type="common">Common sunflower</name>
    <dbReference type="NCBI Taxonomy" id="4232"/>
    <lineage>
        <taxon>Eukaryota</taxon>
        <taxon>Viridiplantae</taxon>
        <taxon>Streptophyta</taxon>
        <taxon>Embryophyta</taxon>
        <taxon>Tracheophyta</taxon>
        <taxon>Spermatophyta</taxon>
        <taxon>Magnoliopsida</taxon>
        <taxon>eudicotyledons</taxon>
        <taxon>Gunneridae</taxon>
        <taxon>Pentapetalae</taxon>
        <taxon>asterids</taxon>
        <taxon>campanulids</taxon>
        <taxon>Asterales</taxon>
        <taxon>Asteraceae</taxon>
        <taxon>Asteroideae</taxon>
        <taxon>Heliantheae alliance</taxon>
        <taxon>Heliantheae</taxon>
        <taxon>Helianthus</taxon>
    </lineage>
</organism>
<dbReference type="OMA" id="RDNYRFQ"/>
<dbReference type="Pfam" id="PF25821">
    <property type="entry name" value="DUF7950"/>
    <property type="match status" value="1"/>
</dbReference>
<reference evidence="2 4" key="1">
    <citation type="journal article" date="2017" name="Nature">
        <title>The sunflower genome provides insights into oil metabolism, flowering and Asterid evolution.</title>
        <authorList>
            <person name="Badouin H."/>
            <person name="Gouzy J."/>
            <person name="Grassa C.J."/>
            <person name="Murat F."/>
            <person name="Staton S.E."/>
            <person name="Cottret L."/>
            <person name="Lelandais-Briere C."/>
            <person name="Owens G.L."/>
            <person name="Carrere S."/>
            <person name="Mayjonade B."/>
            <person name="Legrand L."/>
            <person name="Gill N."/>
            <person name="Kane N.C."/>
            <person name="Bowers J.E."/>
            <person name="Hubner S."/>
            <person name="Bellec A."/>
            <person name="Berard A."/>
            <person name="Berges H."/>
            <person name="Blanchet N."/>
            <person name="Boniface M.C."/>
            <person name="Brunel D."/>
            <person name="Catrice O."/>
            <person name="Chaidir N."/>
            <person name="Claudel C."/>
            <person name="Donnadieu C."/>
            <person name="Faraut T."/>
            <person name="Fievet G."/>
            <person name="Helmstetter N."/>
            <person name="King M."/>
            <person name="Knapp S.J."/>
            <person name="Lai Z."/>
            <person name="Le Paslier M.C."/>
            <person name="Lippi Y."/>
            <person name="Lorenzon L."/>
            <person name="Mandel J.R."/>
            <person name="Marage G."/>
            <person name="Marchand G."/>
            <person name="Marquand E."/>
            <person name="Bret-Mestries E."/>
            <person name="Morien E."/>
            <person name="Nambeesan S."/>
            <person name="Nguyen T."/>
            <person name="Pegot-Espagnet P."/>
            <person name="Pouilly N."/>
            <person name="Raftis F."/>
            <person name="Sallet E."/>
            <person name="Schiex T."/>
            <person name="Thomas J."/>
            <person name="Vandecasteele C."/>
            <person name="Vares D."/>
            <person name="Vear F."/>
            <person name="Vautrin S."/>
            <person name="Crespi M."/>
            <person name="Mangin B."/>
            <person name="Burke J.M."/>
            <person name="Salse J."/>
            <person name="Munos S."/>
            <person name="Vincourt P."/>
            <person name="Rieseberg L.H."/>
            <person name="Langlade N.B."/>
        </authorList>
    </citation>
    <scope>NUCLEOTIDE SEQUENCE [LARGE SCALE GENOMIC DNA]</scope>
    <source>
        <strain evidence="4">cv. SF193</strain>
        <tissue evidence="2">Leaves</tissue>
    </source>
</reference>
<dbReference type="AlphaFoldDB" id="A0A251UYP7"/>
<protein>
    <recommendedName>
        <fullName evidence="1">DUF7950 domain-containing protein</fullName>
    </recommendedName>
</protein>
<dbReference type="Proteomes" id="UP000215914">
    <property type="component" value="Chromosome 4"/>
</dbReference>
<reference evidence="3" key="2">
    <citation type="submission" date="2017-02" db="EMBL/GenBank/DDBJ databases">
        <title>Sunflower complete genome.</title>
        <authorList>
            <person name="Langlade N."/>
            <person name="Munos S."/>
        </authorList>
    </citation>
    <scope>NUCLEOTIDE SEQUENCE [LARGE SCALE GENOMIC DNA]</scope>
    <source>
        <tissue evidence="3">Leaves</tissue>
    </source>
</reference>